<dbReference type="Pfam" id="PF03772">
    <property type="entry name" value="Competence"/>
    <property type="match status" value="1"/>
</dbReference>
<dbReference type="InterPro" id="IPR052159">
    <property type="entry name" value="Competence_DNA_uptake"/>
</dbReference>
<dbReference type="Gene3D" id="3.60.15.10">
    <property type="entry name" value="Ribonuclease Z/Hydroxyacylglutathione hydrolase-like"/>
    <property type="match status" value="1"/>
</dbReference>
<feature type="transmembrane region" description="Helical" evidence="6">
    <location>
        <begin position="433"/>
        <end position="454"/>
    </location>
</feature>
<comment type="caution">
    <text evidence="8">The sequence shown here is derived from an EMBL/GenBank/DDBJ whole genome shotgun (WGS) entry which is preliminary data.</text>
</comment>
<reference evidence="8 9" key="1">
    <citation type="submission" date="2019-09" db="EMBL/GenBank/DDBJ databases">
        <title>Whole genome shotgun sequencing (WGS) of Ellagibacter isourolithinifaciens DSM 104140(T) and Adlercreutzia muris DSM 29508(T).</title>
        <authorList>
            <person name="Stoll D.A."/>
            <person name="Danylec N."/>
            <person name="Huch M."/>
        </authorList>
    </citation>
    <scope>NUCLEOTIDE SEQUENCE [LARGE SCALE GENOMIC DNA]</scope>
    <source>
        <strain evidence="8 9">DSM 29508</strain>
    </source>
</reference>
<feature type="transmembrane region" description="Helical" evidence="6">
    <location>
        <begin position="404"/>
        <end position="426"/>
    </location>
</feature>
<evidence type="ECO:0000256" key="1">
    <source>
        <dbReference type="ARBA" id="ARBA00004651"/>
    </source>
</evidence>
<dbReference type="PANTHER" id="PTHR30619">
    <property type="entry name" value="DNA INTERNALIZATION/COMPETENCE PROTEIN COMEC/REC2"/>
    <property type="match status" value="1"/>
</dbReference>
<feature type="transmembrane region" description="Helical" evidence="6">
    <location>
        <begin position="12"/>
        <end position="35"/>
    </location>
</feature>
<dbReference type="NCBIfam" id="TIGR00361">
    <property type="entry name" value="ComEC_Rec2"/>
    <property type="match status" value="1"/>
</dbReference>
<gene>
    <name evidence="8" type="ORF">F8D48_04135</name>
</gene>
<dbReference type="InterPro" id="IPR036866">
    <property type="entry name" value="RibonucZ/Hydroxyglut_hydro"/>
</dbReference>
<evidence type="ECO:0000256" key="5">
    <source>
        <dbReference type="ARBA" id="ARBA00023136"/>
    </source>
</evidence>
<feature type="transmembrane region" description="Helical" evidence="6">
    <location>
        <begin position="491"/>
        <end position="513"/>
    </location>
</feature>
<feature type="transmembrane region" description="Helical" evidence="6">
    <location>
        <begin position="373"/>
        <end position="392"/>
    </location>
</feature>
<feature type="transmembrane region" description="Helical" evidence="6">
    <location>
        <begin position="239"/>
        <end position="261"/>
    </location>
</feature>
<feature type="transmembrane region" description="Helical" evidence="6">
    <location>
        <begin position="68"/>
        <end position="90"/>
    </location>
</feature>
<evidence type="ECO:0000313" key="8">
    <source>
        <dbReference type="EMBL" id="KAB1650810.1"/>
    </source>
</evidence>
<feature type="transmembrane region" description="Helical" evidence="6">
    <location>
        <begin position="41"/>
        <end position="61"/>
    </location>
</feature>
<dbReference type="Proteomes" id="UP000479639">
    <property type="component" value="Unassembled WGS sequence"/>
</dbReference>
<accession>A0A7C8FPK3</accession>
<dbReference type="CDD" id="cd07731">
    <property type="entry name" value="ComA-like_MBL-fold"/>
    <property type="match status" value="1"/>
</dbReference>
<evidence type="ECO:0000256" key="4">
    <source>
        <dbReference type="ARBA" id="ARBA00022989"/>
    </source>
</evidence>
<feature type="transmembrane region" description="Helical" evidence="6">
    <location>
        <begin position="466"/>
        <end position="484"/>
    </location>
</feature>
<dbReference type="SMART" id="SM00849">
    <property type="entry name" value="Lactamase_B"/>
    <property type="match status" value="1"/>
</dbReference>
<organism evidence="8 9">
    <name type="scientific">Adlercreutzia muris</name>
    <dbReference type="NCBI Taxonomy" id="1796610"/>
    <lineage>
        <taxon>Bacteria</taxon>
        <taxon>Bacillati</taxon>
        <taxon>Actinomycetota</taxon>
        <taxon>Coriobacteriia</taxon>
        <taxon>Eggerthellales</taxon>
        <taxon>Eggerthellaceae</taxon>
        <taxon>Adlercreutzia</taxon>
    </lineage>
</organism>
<evidence type="ECO:0000256" key="6">
    <source>
        <dbReference type="SAM" id="Phobius"/>
    </source>
</evidence>
<comment type="subcellular location">
    <subcellularLocation>
        <location evidence="1">Cell membrane</location>
        <topology evidence="1">Multi-pass membrane protein</topology>
    </subcellularLocation>
</comment>
<evidence type="ECO:0000313" key="9">
    <source>
        <dbReference type="Proteomes" id="UP000479639"/>
    </source>
</evidence>
<keyword evidence="5 6" id="KW-0472">Membrane</keyword>
<sequence length="786" mass="79516">MMGEDLRPPRPHLPPLLVAGLVLWGATALLWPALAGASTKALVAGGTASLAAAVAVAACLLRRGTAPLGAVALLALLVAAASSCAGAATLHGGSAAARDGAGLWHCTLTTDAKPGDFGWQAEARARDGSGVVVPVRLYLPEDGAGLLQGDRVRVEGSFREPAEESRDFFWNGGLAGSISSTAWEREGEAPPLGTLRQRAIAAVAEHGGRGGALVQALVCGYRGPLELADGYAPFQTVGLAHLVAVSGAHLSLVTMFVAQLLRFARLGRRATAVVTALFLAAYVGCVGMPVSALRAAVMATTALLALVADRRSSALNALGLCLVVFVGLDPSCALSASFALSAGSTLGIVLLAPLLSSVAAGRGKRLRSLVVEPVVLTVASALATQPYAAALFSQVPLLAPVANVMAAPLFALACTGGFAAVVLACLVPALAPAAVGCAVAAARPLEAVVAVLARAPGSCLPVDVEALPMVALSTILVGGLWVWWPVVRARAVGGVVGALAALLLAATASPALAAGPDEIVMLDVGQGDAFLLRSQGATLLIDTGNRDGLLKEAIARQGVHRIDRVAITHADDDHCGSLQALGDVTRVGGLLVADDLLSCPCENCTELVAEAEGEAYPGGIEGLSVGDAVGCGRFTLEVVWPDAFDDEGGNGDSLSFLCLWDGDGDGEADWTALFCGDAEAEELEAMAAMLPPEGVDVLKVGHHGSRSSLDENLARRLAPAVALVGVGQSNRYGHPAPEVLDALTAVGAQVLCSDEVGDASIAFSMEKLSVTTQKGADPPPSGTMGP</sequence>
<feature type="domain" description="Metallo-beta-lactamase" evidence="7">
    <location>
        <begin position="526"/>
        <end position="728"/>
    </location>
</feature>
<dbReference type="InterPro" id="IPR035681">
    <property type="entry name" value="ComA-like_MBL"/>
</dbReference>
<protein>
    <submittedName>
        <fullName evidence="8">DNA internalization-related competence protein ComEC/Rec2</fullName>
    </submittedName>
</protein>
<evidence type="ECO:0000256" key="2">
    <source>
        <dbReference type="ARBA" id="ARBA00022475"/>
    </source>
</evidence>
<keyword evidence="9" id="KW-1185">Reference proteome</keyword>
<name>A0A7C8FPK3_9ACTN</name>
<dbReference type="PANTHER" id="PTHR30619:SF1">
    <property type="entry name" value="RECOMBINATION PROTEIN 2"/>
    <property type="match status" value="1"/>
</dbReference>
<dbReference type="AlphaFoldDB" id="A0A7C8FPK3"/>
<dbReference type="InterPro" id="IPR004477">
    <property type="entry name" value="ComEC_N"/>
</dbReference>
<dbReference type="Pfam" id="PF00753">
    <property type="entry name" value="Lactamase_B"/>
    <property type="match status" value="1"/>
</dbReference>
<dbReference type="EMBL" id="WAJS01000009">
    <property type="protein sequence ID" value="KAB1650810.1"/>
    <property type="molecule type" value="Genomic_DNA"/>
</dbReference>
<evidence type="ECO:0000259" key="7">
    <source>
        <dbReference type="SMART" id="SM00849"/>
    </source>
</evidence>
<dbReference type="RefSeq" id="WP_151430068.1">
    <property type="nucleotide sequence ID" value="NZ_JANJZI010000001.1"/>
</dbReference>
<dbReference type="SUPFAM" id="SSF56281">
    <property type="entry name" value="Metallo-hydrolase/oxidoreductase"/>
    <property type="match status" value="1"/>
</dbReference>
<keyword evidence="4 6" id="KW-1133">Transmembrane helix</keyword>
<dbReference type="NCBIfam" id="TIGR00360">
    <property type="entry name" value="ComEC_N-term"/>
    <property type="match status" value="1"/>
</dbReference>
<evidence type="ECO:0000256" key="3">
    <source>
        <dbReference type="ARBA" id="ARBA00022692"/>
    </source>
</evidence>
<dbReference type="InterPro" id="IPR004797">
    <property type="entry name" value="Competence_ComEC/Rec2"/>
</dbReference>
<dbReference type="GO" id="GO:0005886">
    <property type="term" value="C:plasma membrane"/>
    <property type="evidence" value="ECO:0007669"/>
    <property type="project" value="UniProtKB-SubCell"/>
</dbReference>
<keyword evidence="3 6" id="KW-0812">Transmembrane</keyword>
<keyword evidence="2" id="KW-1003">Cell membrane</keyword>
<dbReference type="GO" id="GO:0030420">
    <property type="term" value="P:establishment of competence for transformation"/>
    <property type="evidence" value="ECO:0007669"/>
    <property type="project" value="InterPro"/>
</dbReference>
<feature type="transmembrane region" description="Helical" evidence="6">
    <location>
        <begin position="342"/>
        <end position="361"/>
    </location>
</feature>
<dbReference type="InterPro" id="IPR001279">
    <property type="entry name" value="Metallo-B-lactamas"/>
</dbReference>
<proteinExistence type="predicted"/>